<keyword evidence="1" id="KW-0812">Transmembrane</keyword>
<feature type="transmembrane region" description="Helical" evidence="1">
    <location>
        <begin position="103"/>
        <end position="122"/>
    </location>
</feature>
<proteinExistence type="predicted"/>
<keyword evidence="3" id="KW-0808">Transferase</keyword>
<feature type="transmembrane region" description="Helical" evidence="1">
    <location>
        <begin position="47"/>
        <end position="66"/>
    </location>
</feature>
<comment type="caution">
    <text evidence="3">The sequence shown here is derived from an EMBL/GenBank/DDBJ whole genome shotgun (WGS) entry which is preliminary data.</text>
</comment>
<name>A0ABU7XFF6_9HYPH</name>
<evidence type="ECO:0000313" key="3">
    <source>
        <dbReference type="EMBL" id="MEF3365889.1"/>
    </source>
</evidence>
<evidence type="ECO:0000256" key="1">
    <source>
        <dbReference type="SAM" id="Phobius"/>
    </source>
</evidence>
<sequence length="320" mass="34895">MTQRRWGALDAARGLAVVAMIVFHSIWDLSYFGYAPATLPWSAPMRLFGHSIAFAFLFVAGVALTLAHRDCIRWRAFWRRFAIVAGAAALVTIGTYVVFPSAYVFFGILHCIAAASLLALPFLRAPWPLALVAAVFFLAGPELFASPAFNSNWLQWLGLSTSEPMTQDWRPLFPWTGALLLGVAVGRAILSHGEKAGAGGEGVLPQAPRLVATSAERGWLFFLGRHSLIIYLAHQPLLFALFTALVALAPPPIDTADFVASCEARCVEAGGKRKICYDGCLCTALEAVRSKALEGVTDEKERGRRLDEIAQRCVDRYSKP</sequence>
<dbReference type="EMBL" id="JAZHYN010000010">
    <property type="protein sequence ID" value="MEF3365889.1"/>
    <property type="molecule type" value="Genomic_DNA"/>
</dbReference>
<dbReference type="RefSeq" id="WP_332080835.1">
    <property type="nucleotide sequence ID" value="NZ_JAZHYN010000010.1"/>
</dbReference>
<feature type="transmembrane region" description="Helical" evidence="1">
    <location>
        <begin position="172"/>
        <end position="190"/>
    </location>
</feature>
<gene>
    <name evidence="3" type="ORF">V3H18_05005</name>
</gene>
<feature type="transmembrane region" description="Helical" evidence="1">
    <location>
        <begin position="129"/>
        <end position="149"/>
    </location>
</feature>
<accession>A0ABU7XFF6</accession>
<dbReference type="EC" id="2.3.1.78" evidence="3"/>
<keyword evidence="3" id="KW-0012">Acyltransferase</keyword>
<feature type="transmembrane region" description="Helical" evidence="1">
    <location>
        <begin position="7"/>
        <end position="27"/>
    </location>
</feature>
<evidence type="ECO:0000313" key="4">
    <source>
        <dbReference type="Proteomes" id="UP001350748"/>
    </source>
</evidence>
<reference evidence="3 4" key="1">
    <citation type="submission" date="2024-02" db="EMBL/GenBank/DDBJ databases">
        <authorList>
            <person name="Grouzdev D."/>
        </authorList>
    </citation>
    <scope>NUCLEOTIDE SEQUENCE [LARGE SCALE GENOMIC DNA]</scope>
    <source>
        <strain evidence="3 4">9N</strain>
    </source>
</reference>
<dbReference type="Pfam" id="PF07786">
    <property type="entry name" value="HGSNAT_cat"/>
    <property type="match status" value="1"/>
</dbReference>
<feature type="transmembrane region" description="Helical" evidence="1">
    <location>
        <begin position="228"/>
        <end position="249"/>
    </location>
</feature>
<feature type="domain" description="Heparan-alpha-glucosaminide N-acetyltransferase catalytic" evidence="2">
    <location>
        <begin position="5"/>
        <end position="236"/>
    </location>
</feature>
<dbReference type="InterPro" id="IPR012429">
    <property type="entry name" value="HGSNAT_cat"/>
</dbReference>
<keyword evidence="4" id="KW-1185">Reference proteome</keyword>
<keyword evidence="1" id="KW-0472">Membrane</keyword>
<organism evidence="3 4">
    <name type="scientific">Methylocystis borbori</name>
    <dbReference type="NCBI Taxonomy" id="3118750"/>
    <lineage>
        <taxon>Bacteria</taxon>
        <taxon>Pseudomonadati</taxon>
        <taxon>Pseudomonadota</taxon>
        <taxon>Alphaproteobacteria</taxon>
        <taxon>Hyphomicrobiales</taxon>
        <taxon>Methylocystaceae</taxon>
        <taxon>Methylocystis</taxon>
    </lineage>
</organism>
<dbReference type="GO" id="GO:0015019">
    <property type="term" value="F:heparan-alpha-glucosaminide N-acetyltransferase activity"/>
    <property type="evidence" value="ECO:0007669"/>
    <property type="project" value="UniProtKB-EC"/>
</dbReference>
<protein>
    <submittedName>
        <fullName evidence="3">Heparan-alpha-glucosaminide N-acetyltransferase</fullName>
        <ecNumber evidence="3">2.3.1.78</ecNumber>
    </submittedName>
</protein>
<evidence type="ECO:0000259" key="2">
    <source>
        <dbReference type="Pfam" id="PF07786"/>
    </source>
</evidence>
<keyword evidence="1" id="KW-1133">Transmembrane helix</keyword>
<feature type="transmembrane region" description="Helical" evidence="1">
    <location>
        <begin position="78"/>
        <end position="97"/>
    </location>
</feature>
<dbReference type="Proteomes" id="UP001350748">
    <property type="component" value="Unassembled WGS sequence"/>
</dbReference>